<comment type="pathway">
    <text evidence="2">Cofactor biosynthesis; riboflavin biosynthesis.</text>
</comment>
<dbReference type="PANTHER" id="PTHR38011:SF7">
    <property type="entry name" value="2,5-DIAMINO-6-RIBOSYLAMINO-4(3H)-PYRIMIDINONE 5'-PHOSPHATE REDUCTASE"/>
    <property type="match status" value="1"/>
</dbReference>
<evidence type="ECO:0000256" key="3">
    <source>
        <dbReference type="ARBA" id="ARBA00009723"/>
    </source>
</evidence>
<dbReference type="EC" id="1.1.1.302" evidence="4"/>
<dbReference type="SUPFAM" id="SSF53597">
    <property type="entry name" value="Dihydrofolate reductase-like"/>
    <property type="match status" value="1"/>
</dbReference>
<dbReference type="Gene3D" id="3.40.430.10">
    <property type="entry name" value="Dihydrofolate Reductase, subunit A"/>
    <property type="match status" value="1"/>
</dbReference>
<evidence type="ECO:0000256" key="11">
    <source>
        <dbReference type="ARBA" id="ARBA00047550"/>
    </source>
</evidence>
<gene>
    <name evidence="14" type="ORF">EW146_g1795</name>
</gene>
<dbReference type="OrthoDB" id="5432at2759"/>
<dbReference type="InterPro" id="IPR024072">
    <property type="entry name" value="DHFR-like_dom_sf"/>
</dbReference>
<evidence type="ECO:0000256" key="4">
    <source>
        <dbReference type="ARBA" id="ARBA00012851"/>
    </source>
</evidence>
<evidence type="ECO:0000256" key="10">
    <source>
        <dbReference type="ARBA" id="ARBA00031630"/>
    </source>
</evidence>
<evidence type="ECO:0000256" key="8">
    <source>
        <dbReference type="ARBA" id="ARBA00023002"/>
    </source>
</evidence>
<accession>A0A4S4M474</accession>
<evidence type="ECO:0000256" key="9">
    <source>
        <dbReference type="ARBA" id="ARBA00030073"/>
    </source>
</evidence>
<keyword evidence="6" id="KW-0686">Riboflavin biosynthesis</keyword>
<dbReference type="AlphaFoldDB" id="A0A4S4M474"/>
<evidence type="ECO:0000256" key="6">
    <source>
        <dbReference type="ARBA" id="ARBA00022619"/>
    </source>
</evidence>
<reference evidence="14 15" key="1">
    <citation type="submission" date="2019-02" db="EMBL/GenBank/DDBJ databases">
        <title>Genome sequencing of the rare red list fungi Bondarzewia mesenterica.</title>
        <authorList>
            <person name="Buettner E."/>
            <person name="Kellner H."/>
        </authorList>
    </citation>
    <scope>NUCLEOTIDE SEQUENCE [LARGE SCALE GENOMIC DNA]</scope>
    <source>
        <strain evidence="14 15">DSM 108281</strain>
    </source>
</reference>
<sequence length="339" mass="36893">MDSILDSLQASLVVDTPEAPAPGPPEFLNTVLGALPEGTKPGTSPLEALDSPDPERPYVTLTFAQSLDAKIAGKNGLQLILSGEESMKMTHWMRTMHDGIMIGIGTASNDNPQLNVRHLPFPSQNTHFRHYHHPRPLILDANLRISPKCKLITNASLGAGVPPWVITARPQKIDGFWASEGEEDTVDAWDARKATLEKAGVKLISDPDLPSANTDLPLPEVLRALRAEGIRSVMVEGGARVIQSFLSSSSSPGFVDTLVVTVAPRDRGCARHRLCRWTGAYTRAASLEDGGDGQGYRGWDESRFLNVEFVFSAGRVYDLVSISFLCVSKAENEHVMSWS</sequence>
<organism evidence="14 15">
    <name type="scientific">Bondarzewia mesenterica</name>
    <dbReference type="NCBI Taxonomy" id="1095465"/>
    <lineage>
        <taxon>Eukaryota</taxon>
        <taxon>Fungi</taxon>
        <taxon>Dikarya</taxon>
        <taxon>Basidiomycota</taxon>
        <taxon>Agaricomycotina</taxon>
        <taxon>Agaricomycetes</taxon>
        <taxon>Russulales</taxon>
        <taxon>Bondarzewiaceae</taxon>
        <taxon>Bondarzewia</taxon>
    </lineage>
</organism>
<proteinExistence type="inferred from homology"/>
<comment type="function">
    <text evidence="1">Catalyzes an early step in riboflavin biosynthesis, the NADPH-dependent reduction of the ribose side chain of 2,5-diamino-6-ribosylamino-4(3H)-pyrimidinone 5'-phosphate, yielding 2,5-diamino-6-ribitylamino-4(3H)-pyrimidinone 5'-phosphate.</text>
</comment>
<evidence type="ECO:0000313" key="14">
    <source>
        <dbReference type="EMBL" id="THH19367.1"/>
    </source>
</evidence>
<dbReference type="PANTHER" id="PTHR38011">
    <property type="entry name" value="DIHYDROFOLATE REDUCTASE FAMILY PROTEIN (AFU_ORTHOLOGUE AFUA_8G06820)"/>
    <property type="match status" value="1"/>
</dbReference>
<comment type="similarity">
    <text evidence="3">Belongs to the HTP reductase family.</text>
</comment>
<dbReference type="Proteomes" id="UP000310158">
    <property type="component" value="Unassembled WGS sequence"/>
</dbReference>
<evidence type="ECO:0000256" key="7">
    <source>
        <dbReference type="ARBA" id="ARBA00022857"/>
    </source>
</evidence>
<evidence type="ECO:0000256" key="12">
    <source>
        <dbReference type="ARBA" id="ARBA00049020"/>
    </source>
</evidence>
<dbReference type="EMBL" id="SGPL01000047">
    <property type="protein sequence ID" value="THH19367.1"/>
    <property type="molecule type" value="Genomic_DNA"/>
</dbReference>
<keyword evidence="8" id="KW-0560">Oxidoreductase</keyword>
<evidence type="ECO:0000256" key="5">
    <source>
        <dbReference type="ARBA" id="ARBA00015035"/>
    </source>
</evidence>
<dbReference type="InterPro" id="IPR002734">
    <property type="entry name" value="RibDG_C"/>
</dbReference>
<keyword evidence="15" id="KW-1185">Reference proteome</keyword>
<keyword evidence="7" id="KW-0521">NADP</keyword>
<protein>
    <recommendedName>
        <fullName evidence="5">2,5-diamino-6-ribosylamino-4(3H)-pyrimidinone 5'-phosphate reductase</fullName>
        <ecNumber evidence="4">1.1.1.302</ecNumber>
    </recommendedName>
    <alternativeName>
        <fullName evidence="10">2,5-diamino-6-(5-phospho-D-ribosylamino)pyrimidin-4(3H)-one reductase</fullName>
    </alternativeName>
    <alternativeName>
        <fullName evidence="9">2,5-diamino-6-ribitylamino-4(3H)-pyrimidinone 5'-phosphate synthase</fullName>
    </alternativeName>
</protein>
<name>A0A4S4M474_9AGAM</name>
<dbReference type="Pfam" id="PF01872">
    <property type="entry name" value="RibD_C"/>
    <property type="match status" value="1"/>
</dbReference>
<comment type="catalytic activity">
    <reaction evidence="12">
        <text>2,5-diamino-6-(1-D-ribitylamino)pyrimidin-4(3H)-one 5'-phosphate + NADP(+) = 2,5-diamino-6-(1-D-ribosylamino)pyrimidin-4(3H)-one 5'-phosphate + NADPH + H(+)</text>
        <dbReference type="Rhea" id="RHEA:27278"/>
        <dbReference type="ChEBI" id="CHEBI:15378"/>
        <dbReference type="ChEBI" id="CHEBI:57783"/>
        <dbReference type="ChEBI" id="CHEBI:58349"/>
        <dbReference type="ChEBI" id="CHEBI:58890"/>
        <dbReference type="ChEBI" id="CHEBI:59545"/>
        <dbReference type="EC" id="1.1.1.302"/>
    </reaction>
</comment>
<dbReference type="GO" id="GO:0008703">
    <property type="term" value="F:5-amino-6-(5-phosphoribosylamino)uracil reductase activity"/>
    <property type="evidence" value="ECO:0007669"/>
    <property type="project" value="InterPro"/>
</dbReference>
<comment type="caution">
    <text evidence="14">The sequence shown here is derived from an EMBL/GenBank/DDBJ whole genome shotgun (WGS) entry which is preliminary data.</text>
</comment>
<evidence type="ECO:0000256" key="1">
    <source>
        <dbReference type="ARBA" id="ARBA00003555"/>
    </source>
</evidence>
<dbReference type="InterPro" id="IPR050765">
    <property type="entry name" value="Riboflavin_Biosynth_HTPR"/>
</dbReference>
<feature type="domain" description="Bacterial bifunctional deaminase-reductase C-terminal" evidence="13">
    <location>
        <begin position="57"/>
        <end position="273"/>
    </location>
</feature>
<evidence type="ECO:0000256" key="2">
    <source>
        <dbReference type="ARBA" id="ARBA00005104"/>
    </source>
</evidence>
<evidence type="ECO:0000313" key="15">
    <source>
        <dbReference type="Proteomes" id="UP000310158"/>
    </source>
</evidence>
<dbReference type="GO" id="GO:0009231">
    <property type="term" value="P:riboflavin biosynthetic process"/>
    <property type="evidence" value="ECO:0007669"/>
    <property type="project" value="UniProtKB-KW"/>
</dbReference>
<evidence type="ECO:0000259" key="13">
    <source>
        <dbReference type="Pfam" id="PF01872"/>
    </source>
</evidence>
<comment type="catalytic activity">
    <reaction evidence="11">
        <text>2,5-diamino-6-(1-D-ribitylamino)pyrimidin-4(3H)-one 5'-phosphate + NAD(+) = 2,5-diamino-6-(1-D-ribosylamino)pyrimidin-4(3H)-one 5'-phosphate + NADH + H(+)</text>
        <dbReference type="Rhea" id="RHEA:27274"/>
        <dbReference type="ChEBI" id="CHEBI:15378"/>
        <dbReference type="ChEBI" id="CHEBI:57540"/>
        <dbReference type="ChEBI" id="CHEBI:57945"/>
        <dbReference type="ChEBI" id="CHEBI:58890"/>
        <dbReference type="ChEBI" id="CHEBI:59545"/>
        <dbReference type="EC" id="1.1.1.302"/>
    </reaction>
</comment>